<feature type="region of interest" description="Disordered" evidence="2">
    <location>
        <begin position="169"/>
        <end position="192"/>
    </location>
</feature>
<protein>
    <submittedName>
        <fullName evidence="3">Uncharacterized protein</fullName>
    </submittedName>
</protein>
<dbReference type="Proteomes" id="UP000310066">
    <property type="component" value="Unassembled WGS sequence"/>
</dbReference>
<evidence type="ECO:0000313" key="3">
    <source>
        <dbReference type="EMBL" id="TKA36416.1"/>
    </source>
</evidence>
<dbReference type="SMART" id="SM00320">
    <property type="entry name" value="WD40"/>
    <property type="match status" value="2"/>
</dbReference>
<dbReference type="PANTHER" id="PTHR46202:SF1">
    <property type="entry name" value="DNA EXCISION REPAIR PROTEIN ERCC-8"/>
    <property type="match status" value="1"/>
</dbReference>
<dbReference type="GO" id="GO:0000209">
    <property type="term" value="P:protein polyubiquitination"/>
    <property type="evidence" value="ECO:0007669"/>
    <property type="project" value="TreeGrafter"/>
</dbReference>
<dbReference type="GO" id="GO:0031464">
    <property type="term" value="C:Cul4A-RING E3 ubiquitin ligase complex"/>
    <property type="evidence" value="ECO:0007669"/>
    <property type="project" value="TreeGrafter"/>
</dbReference>
<dbReference type="Gene3D" id="2.130.10.10">
    <property type="entry name" value="YVTN repeat-like/Quinoprotein amine dehydrogenase"/>
    <property type="match status" value="1"/>
</dbReference>
<dbReference type="GO" id="GO:0043161">
    <property type="term" value="P:proteasome-mediated ubiquitin-dependent protein catabolic process"/>
    <property type="evidence" value="ECO:0007669"/>
    <property type="project" value="TreeGrafter"/>
</dbReference>
<name>A0A4U0UN86_9PEZI</name>
<organism evidence="3 4">
    <name type="scientific">Friedmanniomyces endolithicus</name>
    <dbReference type="NCBI Taxonomy" id="329885"/>
    <lineage>
        <taxon>Eukaryota</taxon>
        <taxon>Fungi</taxon>
        <taxon>Dikarya</taxon>
        <taxon>Ascomycota</taxon>
        <taxon>Pezizomycotina</taxon>
        <taxon>Dothideomycetes</taxon>
        <taxon>Dothideomycetidae</taxon>
        <taxon>Mycosphaerellales</taxon>
        <taxon>Teratosphaeriaceae</taxon>
        <taxon>Friedmanniomyces</taxon>
    </lineage>
</organism>
<dbReference type="OrthoDB" id="361494at2759"/>
<dbReference type="InterPro" id="IPR015943">
    <property type="entry name" value="WD40/YVTN_repeat-like_dom_sf"/>
</dbReference>
<dbReference type="GO" id="GO:0006283">
    <property type="term" value="P:transcription-coupled nucleotide-excision repair"/>
    <property type="evidence" value="ECO:0007669"/>
    <property type="project" value="InterPro"/>
</dbReference>
<dbReference type="PROSITE" id="PS50082">
    <property type="entry name" value="WD_REPEATS_2"/>
    <property type="match status" value="1"/>
</dbReference>
<keyword evidence="1" id="KW-0853">WD repeat</keyword>
<accession>A0A4U0UN86</accession>
<gene>
    <name evidence="3" type="ORF">B0A54_12430</name>
</gene>
<dbReference type="InterPro" id="IPR042238">
    <property type="entry name" value="Rad28/ERCC8/Ckn1/ATCSA-1"/>
</dbReference>
<feature type="repeat" description="WD" evidence="1">
    <location>
        <begin position="23"/>
        <end position="64"/>
    </location>
</feature>
<dbReference type="EMBL" id="NAJP01000060">
    <property type="protein sequence ID" value="TKA36416.1"/>
    <property type="molecule type" value="Genomic_DNA"/>
</dbReference>
<evidence type="ECO:0000313" key="4">
    <source>
        <dbReference type="Proteomes" id="UP000310066"/>
    </source>
</evidence>
<dbReference type="SUPFAM" id="SSF50978">
    <property type="entry name" value="WD40 repeat-like"/>
    <property type="match status" value="1"/>
</dbReference>
<dbReference type="InterPro" id="IPR001680">
    <property type="entry name" value="WD40_rpt"/>
</dbReference>
<comment type="caution">
    <text evidence="3">The sequence shown here is derived from an EMBL/GenBank/DDBJ whole genome shotgun (WGS) entry which is preliminary data.</text>
</comment>
<evidence type="ECO:0000256" key="2">
    <source>
        <dbReference type="SAM" id="MobiDB-lite"/>
    </source>
</evidence>
<evidence type="ECO:0000256" key="1">
    <source>
        <dbReference type="PROSITE-ProRule" id="PRU00221"/>
    </source>
</evidence>
<dbReference type="PANTHER" id="PTHR46202">
    <property type="entry name" value="DNA EXCISION REPAIR PROTEIN ERCC-8"/>
    <property type="match status" value="1"/>
</dbReference>
<dbReference type="AlphaFoldDB" id="A0A4U0UN86"/>
<proteinExistence type="predicted"/>
<dbReference type="InterPro" id="IPR036322">
    <property type="entry name" value="WD40_repeat_dom_sf"/>
</dbReference>
<dbReference type="STRING" id="329885.A0A4U0UN86"/>
<dbReference type="GO" id="GO:0000109">
    <property type="term" value="C:nucleotide-excision repair complex"/>
    <property type="evidence" value="ECO:0007669"/>
    <property type="project" value="TreeGrafter"/>
</dbReference>
<sequence length="206" mass="23269">MDDSIGIVGYDGKGLGSRRRERGKAHNGAVNGTTWTEDGHFLVTIGTDKRMRIFDMNTGANTMANFGPALENSHNTTLTPLIMPSLYSHSRTIYYPNTSEILCFGIQSGGLQKRLRVPQSIPRASHTVRNPNRTTSLAWRAHHIEMYSSRANGTIRCWRPRTVEDVETEEAEFAEDGTAQAETAERKRKRDELHQIVQDLTKRREV</sequence>
<reference evidence="3 4" key="1">
    <citation type="submission" date="2017-03" db="EMBL/GenBank/DDBJ databases">
        <title>Genomes of endolithic fungi from Antarctica.</title>
        <authorList>
            <person name="Coleine C."/>
            <person name="Masonjones S."/>
            <person name="Stajich J.E."/>
        </authorList>
    </citation>
    <scope>NUCLEOTIDE SEQUENCE [LARGE SCALE GENOMIC DNA]</scope>
    <source>
        <strain evidence="3 4">CCFEE 5311</strain>
    </source>
</reference>